<evidence type="ECO:0000313" key="4">
    <source>
        <dbReference type="Proteomes" id="UP001265550"/>
    </source>
</evidence>
<keyword evidence="2" id="KW-0732">Signal</keyword>
<evidence type="ECO:0000313" key="3">
    <source>
        <dbReference type="EMBL" id="MDR7094966.1"/>
    </source>
</evidence>
<dbReference type="RefSeq" id="WP_204734126.1">
    <property type="nucleotide sequence ID" value="NZ_JAVDWE010000007.1"/>
</dbReference>
<dbReference type="InterPro" id="IPR006311">
    <property type="entry name" value="TAT_signal"/>
</dbReference>
<keyword evidence="3" id="KW-0675">Receptor</keyword>
<feature type="chain" id="PRO_5046667317" evidence="2">
    <location>
        <begin position="28"/>
        <end position="328"/>
    </location>
</feature>
<dbReference type="InterPro" id="IPR042100">
    <property type="entry name" value="Bug_dom1"/>
</dbReference>
<dbReference type="Gene3D" id="3.40.190.150">
    <property type="entry name" value="Bordetella uptake gene, domain 1"/>
    <property type="match status" value="1"/>
</dbReference>
<feature type="signal peptide" evidence="2">
    <location>
        <begin position="1"/>
        <end position="27"/>
    </location>
</feature>
<dbReference type="PROSITE" id="PS51318">
    <property type="entry name" value="TAT"/>
    <property type="match status" value="1"/>
</dbReference>
<sequence length="328" mass="34059">MMQRRQLTRLAFALAATLGLGSTPALAQPAYPNKPLTIVVPFVPGGPVDVMARTLGDALTKSLNVPVVIDNRAGAGGNIGSQYVAKAPADGYTLLMATGSILSINESLYPRLGFEPGKDFAPVSLVGDMPLIVTVNASVPVKNVADLVAQAKARPDSLLLSSPGNGTTPHLATELLKREAGVTLVHVPYKGGAESATAILSNQVTGGIESPPAVLPHIRAGKMRALAIAGPERLDSLPDVPTTTEAGLPGLQIVSWFGLVAPAGTPAAVIDKLNKETLAALKTDEVKARFERLSIRPMGSTPTALATLAQQDRLKWGQIVKASGVRLD</sequence>
<dbReference type="InterPro" id="IPR005064">
    <property type="entry name" value="BUG"/>
</dbReference>
<gene>
    <name evidence="3" type="ORF">J2X09_002710</name>
</gene>
<dbReference type="EMBL" id="JAVDWE010000007">
    <property type="protein sequence ID" value="MDR7094966.1"/>
    <property type="molecule type" value="Genomic_DNA"/>
</dbReference>
<dbReference type="CDD" id="cd13578">
    <property type="entry name" value="PBP2_Bug27"/>
    <property type="match status" value="1"/>
</dbReference>
<dbReference type="PANTHER" id="PTHR42928">
    <property type="entry name" value="TRICARBOXYLATE-BINDING PROTEIN"/>
    <property type="match status" value="1"/>
</dbReference>
<protein>
    <submittedName>
        <fullName evidence="3">Tripartite-type tricarboxylate transporter receptor subunit TctC</fullName>
    </submittedName>
</protein>
<dbReference type="Gene3D" id="3.40.190.10">
    <property type="entry name" value="Periplasmic binding protein-like II"/>
    <property type="match status" value="1"/>
</dbReference>
<accession>A0ABU1VBV7</accession>
<dbReference type="Pfam" id="PF03401">
    <property type="entry name" value="TctC"/>
    <property type="match status" value="1"/>
</dbReference>
<dbReference type="PANTHER" id="PTHR42928:SF5">
    <property type="entry name" value="BLR1237 PROTEIN"/>
    <property type="match status" value="1"/>
</dbReference>
<comment type="similarity">
    <text evidence="1">Belongs to the UPF0065 (bug) family.</text>
</comment>
<dbReference type="PIRSF" id="PIRSF017082">
    <property type="entry name" value="YflP"/>
    <property type="match status" value="1"/>
</dbReference>
<proteinExistence type="inferred from homology"/>
<keyword evidence="4" id="KW-1185">Reference proteome</keyword>
<name>A0ABU1VBV7_9BURK</name>
<dbReference type="Proteomes" id="UP001265550">
    <property type="component" value="Unassembled WGS sequence"/>
</dbReference>
<comment type="caution">
    <text evidence="3">The sequence shown here is derived from an EMBL/GenBank/DDBJ whole genome shotgun (WGS) entry which is preliminary data.</text>
</comment>
<reference evidence="3 4" key="1">
    <citation type="submission" date="2023-07" db="EMBL/GenBank/DDBJ databases">
        <title>Sorghum-associated microbial communities from plants grown in Nebraska, USA.</title>
        <authorList>
            <person name="Schachtman D."/>
        </authorList>
    </citation>
    <scope>NUCLEOTIDE SEQUENCE [LARGE SCALE GENOMIC DNA]</scope>
    <source>
        <strain evidence="3 4">BE240</strain>
    </source>
</reference>
<organism evidence="3 4">
    <name type="scientific">Hydrogenophaga laconesensis</name>
    <dbReference type="NCBI Taxonomy" id="1805971"/>
    <lineage>
        <taxon>Bacteria</taxon>
        <taxon>Pseudomonadati</taxon>
        <taxon>Pseudomonadota</taxon>
        <taxon>Betaproteobacteria</taxon>
        <taxon>Burkholderiales</taxon>
        <taxon>Comamonadaceae</taxon>
        <taxon>Hydrogenophaga</taxon>
    </lineage>
</organism>
<dbReference type="SUPFAM" id="SSF53850">
    <property type="entry name" value="Periplasmic binding protein-like II"/>
    <property type="match status" value="1"/>
</dbReference>
<evidence type="ECO:0000256" key="1">
    <source>
        <dbReference type="ARBA" id="ARBA00006987"/>
    </source>
</evidence>
<evidence type="ECO:0000256" key="2">
    <source>
        <dbReference type="SAM" id="SignalP"/>
    </source>
</evidence>